<dbReference type="InterPro" id="IPR011250">
    <property type="entry name" value="OMP/PagP_B-barrel"/>
</dbReference>
<protein>
    <submittedName>
        <fullName evidence="2">Uncharacterized protein</fullName>
    </submittedName>
</protein>
<keyword evidence="3" id="KW-1185">Reference proteome</keyword>
<name>A0A0P1ISB0_9RHOB</name>
<dbReference type="STRING" id="1715691.TA5113_00515"/>
<dbReference type="Gene3D" id="2.40.160.20">
    <property type="match status" value="1"/>
</dbReference>
<gene>
    <name evidence="2" type="ORF">TA5114_00452</name>
</gene>
<reference evidence="3" key="1">
    <citation type="submission" date="2015-09" db="EMBL/GenBank/DDBJ databases">
        <authorList>
            <person name="Rodrigo-Torres Lidia"/>
            <person name="Arahal R.David."/>
        </authorList>
    </citation>
    <scope>NUCLEOTIDE SEQUENCE [LARGE SCALE GENOMIC DNA]</scope>
    <source>
        <strain evidence="3">CECT 5114</strain>
    </source>
</reference>
<organism evidence="2 3">
    <name type="scientific">Cognatishimia activa</name>
    <dbReference type="NCBI Taxonomy" id="1715691"/>
    <lineage>
        <taxon>Bacteria</taxon>
        <taxon>Pseudomonadati</taxon>
        <taxon>Pseudomonadota</taxon>
        <taxon>Alphaproteobacteria</taxon>
        <taxon>Rhodobacterales</taxon>
        <taxon>Paracoccaceae</taxon>
        <taxon>Cognatishimia</taxon>
    </lineage>
</organism>
<dbReference type="RefSeq" id="WP_058313789.1">
    <property type="nucleotide sequence ID" value="NZ_CYTO01000004.1"/>
</dbReference>
<dbReference type="OrthoDB" id="9810784at2"/>
<sequence length="214" mass="23184">MAHLGVKAAFSAVILATPAAAEMEVSFYLGSQSSPHSTIESPFGNQTVKWEGKSFEAPVYYGLRAIYWRESGWGYGVELTHAKAYASDADLASLGLNSLEFTDGHNIITANIHRRWEDQWWNGRLTPFVTAGIGVAVPHVDVEPGVGDATFGYQYTGPAARLGAGISLDLSDRIATYAEYQITYSDNKADLDSGGTLETSLITNALNFGLTYKF</sequence>
<keyword evidence="1" id="KW-0732">Signal</keyword>
<feature type="signal peptide" evidence="1">
    <location>
        <begin position="1"/>
        <end position="21"/>
    </location>
</feature>
<evidence type="ECO:0000313" key="3">
    <source>
        <dbReference type="Proteomes" id="UP000051184"/>
    </source>
</evidence>
<evidence type="ECO:0000256" key="1">
    <source>
        <dbReference type="SAM" id="SignalP"/>
    </source>
</evidence>
<dbReference type="Proteomes" id="UP000051184">
    <property type="component" value="Unassembled WGS sequence"/>
</dbReference>
<proteinExistence type="predicted"/>
<dbReference type="EMBL" id="CYUE01000002">
    <property type="protein sequence ID" value="CUK24666.1"/>
    <property type="molecule type" value="Genomic_DNA"/>
</dbReference>
<accession>A0A0P1ISB0</accession>
<feature type="chain" id="PRO_5006065553" evidence="1">
    <location>
        <begin position="22"/>
        <end position="214"/>
    </location>
</feature>
<dbReference type="SUPFAM" id="SSF56925">
    <property type="entry name" value="OMPA-like"/>
    <property type="match status" value="1"/>
</dbReference>
<dbReference type="AlphaFoldDB" id="A0A0P1ISB0"/>
<evidence type="ECO:0000313" key="2">
    <source>
        <dbReference type="EMBL" id="CUK24666.1"/>
    </source>
</evidence>